<gene>
    <name evidence="7" type="ORF">OB236_15415</name>
</gene>
<comment type="caution">
    <text evidence="7">The sequence shown here is derived from an EMBL/GenBank/DDBJ whole genome shotgun (WGS) entry which is preliminary data.</text>
</comment>
<dbReference type="Pfam" id="PF00355">
    <property type="entry name" value="Rieske"/>
    <property type="match status" value="1"/>
</dbReference>
<dbReference type="Pfam" id="PF19112">
    <property type="entry name" value="VanA_C"/>
    <property type="match status" value="1"/>
</dbReference>
<protein>
    <submittedName>
        <fullName evidence="7">Aromatic ring-hydroxylating dioxygenase subunit alpha</fullName>
    </submittedName>
</protein>
<evidence type="ECO:0000256" key="3">
    <source>
        <dbReference type="ARBA" id="ARBA00023002"/>
    </source>
</evidence>
<feature type="domain" description="Rieske" evidence="6">
    <location>
        <begin position="21"/>
        <end position="126"/>
    </location>
</feature>
<dbReference type="SUPFAM" id="SSF55961">
    <property type="entry name" value="Bet v1-like"/>
    <property type="match status" value="1"/>
</dbReference>
<dbReference type="InterPro" id="IPR036922">
    <property type="entry name" value="Rieske_2Fe-2S_sf"/>
</dbReference>
<evidence type="ECO:0000256" key="4">
    <source>
        <dbReference type="ARBA" id="ARBA00023004"/>
    </source>
</evidence>
<proteinExistence type="predicted"/>
<reference evidence="7 8" key="1">
    <citation type="submission" date="2022-09" db="EMBL/GenBank/DDBJ databases">
        <authorList>
            <person name="Han X.L."/>
            <person name="Wang Q."/>
            <person name="Lu T."/>
        </authorList>
    </citation>
    <scope>NUCLEOTIDE SEQUENCE [LARGE SCALE GENOMIC DNA]</scope>
    <source>
        <strain evidence="7 8">WQ 127069</strain>
    </source>
</reference>
<dbReference type="PANTHER" id="PTHR21266:SF60">
    <property type="entry name" value="3-KETOSTEROID-9-ALPHA-MONOOXYGENASE, OXYGENASE COMPONENT"/>
    <property type="match status" value="1"/>
</dbReference>
<sequence length="335" mass="38531">MENEPYRKSRKEDHEIFPCTWYAIGWTKEIRAGQKLLKKRLLGRDLVLFRDDQGKLCALHAYCPHRGADLSLGSCKDGLLQCAYHAWSFNNEGQCVDIPVHPDREIPNFAHTRSYPVLEKANLIWVYPKTYQELAKDPLPPLELYPVLENPDYMMAPYDAVWKAHLTRVVESVLDVAHLPIVHNKTIGKTSRKEINIEFEATEDTIRIHNGSAFLDYQFPNHWLLSPVDQTKRSQFINYVTFTPIDKEVTATFGVAGRNFAKLPGVSLIFSKYSSKVLKEDQFIVESQHPRPIPDALRMEAHVLADGPQVRFRNRWYSFLTGDPNSQISISPIQI</sequence>
<dbReference type="InterPro" id="IPR050584">
    <property type="entry name" value="Cholesterol_7-desaturase"/>
</dbReference>
<evidence type="ECO:0000259" key="6">
    <source>
        <dbReference type="PROSITE" id="PS51296"/>
    </source>
</evidence>
<dbReference type="RefSeq" id="WP_262684763.1">
    <property type="nucleotide sequence ID" value="NZ_JAOQIO010000052.1"/>
</dbReference>
<dbReference type="Proteomes" id="UP001652445">
    <property type="component" value="Unassembled WGS sequence"/>
</dbReference>
<dbReference type="SUPFAM" id="SSF50022">
    <property type="entry name" value="ISP domain"/>
    <property type="match status" value="1"/>
</dbReference>
<keyword evidence="1" id="KW-0001">2Fe-2S</keyword>
<dbReference type="EMBL" id="JAOQIO010000052">
    <property type="protein sequence ID" value="MCU6793495.1"/>
    <property type="molecule type" value="Genomic_DNA"/>
</dbReference>
<keyword evidence="3" id="KW-0560">Oxidoreductase</keyword>
<evidence type="ECO:0000313" key="8">
    <source>
        <dbReference type="Proteomes" id="UP001652445"/>
    </source>
</evidence>
<dbReference type="PROSITE" id="PS51296">
    <property type="entry name" value="RIESKE"/>
    <property type="match status" value="1"/>
</dbReference>
<evidence type="ECO:0000313" key="7">
    <source>
        <dbReference type="EMBL" id="MCU6793495.1"/>
    </source>
</evidence>
<dbReference type="GO" id="GO:0051213">
    <property type="term" value="F:dioxygenase activity"/>
    <property type="evidence" value="ECO:0007669"/>
    <property type="project" value="UniProtKB-KW"/>
</dbReference>
<evidence type="ECO:0000256" key="5">
    <source>
        <dbReference type="ARBA" id="ARBA00023014"/>
    </source>
</evidence>
<dbReference type="Gene3D" id="2.102.10.10">
    <property type="entry name" value="Rieske [2Fe-2S] iron-sulphur domain"/>
    <property type="match status" value="1"/>
</dbReference>
<keyword evidence="8" id="KW-1185">Reference proteome</keyword>
<name>A0ABT2UFW6_9BACL</name>
<keyword evidence="5" id="KW-0411">Iron-sulfur</keyword>
<dbReference type="InterPro" id="IPR044043">
    <property type="entry name" value="VanA_C_cat"/>
</dbReference>
<dbReference type="PANTHER" id="PTHR21266">
    <property type="entry name" value="IRON-SULFUR DOMAIN CONTAINING PROTEIN"/>
    <property type="match status" value="1"/>
</dbReference>
<organism evidence="7 8">
    <name type="scientific">Paenibacillus baimaensis</name>
    <dbReference type="NCBI Taxonomy" id="2982185"/>
    <lineage>
        <taxon>Bacteria</taxon>
        <taxon>Bacillati</taxon>
        <taxon>Bacillota</taxon>
        <taxon>Bacilli</taxon>
        <taxon>Bacillales</taxon>
        <taxon>Paenibacillaceae</taxon>
        <taxon>Paenibacillus</taxon>
    </lineage>
</organism>
<dbReference type="InterPro" id="IPR017941">
    <property type="entry name" value="Rieske_2Fe-2S"/>
</dbReference>
<keyword evidence="2" id="KW-0479">Metal-binding</keyword>
<dbReference type="Gene3D" id="3.90.380.10">
    <property type="entry name" value="Naphthalene 1,2-dioxygenase Alpha Subunit, Chain A, domain 1"/>
    <property type="match status" value="1"/>
</dbReference>
<evidence type="ECO:0000256" key="1">
    <source>
        <dbReference type="ARBA" id="ARBA00022714"/>
    </source>
</evidence>
<accession>A0ABT2UFW6</accession>
<keyword evidence="4" id="KW-0408">Iron</keyword>
<keyword evidence="7" id="KW-0223">Dioxygenase</keyword>
<evidence type="ECO:0000256" key="2">
    <source>
        <dbReference type="ARBA" id="ARBA00022723"/>
    </source>
</evidence>